<proteinExistence type="predicted"/>
<feature type="transmembrane region" description="Helical" evidence="4">
    <location>
        <begin position="78"/>
        <end position="101"/>
    </location>
</feature>
<feature type="region of interest" description="Disordered" evidence="3">
    <location>
        <begin position="175"/>
        <end position="200"/>
    </location>
</feature>
<evidence type="ECO:0000256" key="3">
    <source>
        <dbReference type="SAM" id="MobiDB-lite"/>
    </source>
</evidence>
<keyword evidence="4" id="KW-1133">Transmembrane helix</keyword>
<dbReference type="PANTHER" id="PTHR33115">
    <property type="entry name" value="ARM REPEAT SUPERFAMILY PROTEIN"/>
    <property type="match status" value="1"/>
</dbReference>
<dbReference type="PROSITE" id="PS50176">
    <property type="entry name" value="ARM_REPEAT"/>
    <property type="match status" value="1"/>
</dbReference>
<keyword evidence="1" id="KW-0677">Repeat</keyword>
<gene>
    <name evidence="5" type="ORF">I3842_01G156800</name>
</gene>
<comment type="caution">
    <text evidence="5">The sequence shown here is derived from an EMBL/GenBank/DDBJ whole genome shotgun (WGS) entry which is preliminary data.</text>
</comment>
<dbReference type="PANTHER" id="PTHR33115:SF50">
    <property type="entry name" value="ARM REPEAT SUPERFAMILY PROTEIN"/>
    <property type="match status" value="1"/>
</dbReference>
<evidence type="ECO:0000256" key="2">
    <source>
        <dbReference type="PROSITE-ProRule" id="PRU00259"/>
    </source>
</evidence>
<feature type="compositionally biased region" description="Polar residues" evidence="3">
    <location>
        <begin position="23"/>
        <end position="39"/>
    </location>
</feature>
<organism evidence="5 6">
    <name type="scientific">Carya illinoinensis</name>
    <name type="common">Pecan</name>
    <dbReference type="NCBI Taxonomy" id="32201"/>
    <lineage>
        <taxon>Eukaryota</taxon>
        <taxon>Viridiplantae</taxon>
        <taxon>Streptophyta</taxon>
        <taxon>Embryophyta</taxon>
        <taxon>Tracheophyta</taxon>
        <taxon>Spermatophyta</taxon>
        <taxon>Magnoliopsida</taxon>
        <taxon>eudicotyledons</taxon>
        <taxon>Gunneridae</taxon>
        <taxon>Pentapetalae</taxon>
        <taxon>rosids</taxon>
        <taxon>fabids</taxon>
        <taxon>Fagales</taxon>
        <taxon>Juglandaceae</taxon>
        <taxon>Carya</taxon>
    </lineage>
</organism>
<dbReference type="EMBL" id="CM031825">
    <property type="protein sequence ID" value="KAG6732031.1"/>
    <property type="molecule type" value="Genomic_DNA"/>
</dbReference>
<dbReference type="Proteomes" id="UP000811246">
    <property type="component" value="Chromosome 1"/>
</dbReference>
<evidence type="ECO:0000313" key="5">
    <source>
        <dbReference type="EMBL" id="KAG6732031.1"/>
    </source>
</evidence>
<dbReference type="InterPro" id="IPR000225">
    <property type="entry name" value="Armadillo"/>
</dbReference>
<evidence type="ECO:0008006" key="7">
    <source>
        <dbReference type="Google" id="ProtNLM"/>
    </source>
</evidence>
<sequence>MDRRNYAEDEGSIHLQIAELQKLSETSSSGPTIFEPQSSIEKRDSSNVDSVPPTLPAVRAPEKQLTLFALRLAVFEKAATGLGTLGFIWATVVLLGGFAITLDKTDFWFITIILVIEGTRIFSRSHELEWQHQATWSITDAGINSFRALRSSSHLLIGNIKAIFRPMHLVRKQSKHARESTGIDDAASPGLGTDRQRMPSRTWKSSDVPLLPFSQWVFLARNVSKFLYWLQLLSATACVVLSLIKLIKHNYGEVQKGDTDKRNRQAALNIFYALALAEALLFLMEKAYWEWKVSYCRLLDEVIKECELGPTGMVSIRRFFYDAYSRCVNGSIFDGLKMDMVTFAMDLLASNSPDEQLIGVRILQKFALNERFSDDTLQKMGINISLIERLVEMLNWTDPQDEEIRRSAAEILSKLAGKKQNSLRIVGIPGAMESISSLLQTNRSCSGAADEISEKNIILDHVNYGFWTFNHLGLCILKKLACDHDNCGKIGNTRGLLPKIIDFTHAEERLLKDKNVGTTQTRTVKRSLQVVKMLVNTTGATGKHLRREISEIVFTISYIRDILRHGERHPILQKLGIDILTSLALEEDATERIGGTGGVLKELLNIFFKQGMPENWNHVKIAAGEALAMLSLESKNNCYRILKLHALARLVGALEVPLLRINAARVLRNLCSYSGADCFNHLKGVTAAAPTVLRAIMLEENKLQEVMLGLAAHTFKFMTSQESSIMFEREGITEAELADELVDILKQHQYPPIKIPRIRRFTIELAIWMMRDKVTNVHIFKNLGMEKVLEAVLETTAELESFNIFSGTVGINRHSTTIHSLVETALKLLEEG</sequence>
<feature type="transmembrane region" description="Helical" evidence="4">
    <location>
        <begin position="266"/>
        <end position="284"/>
    </location>
</feature>
<keyword evidence="4" id="KW-0472">Membrane</keyword>
<evidence type="ECO:0000256" key="1">
    <source>
        <dbReference type="ARBA" id="ARBA00022737"/>
    </source>
</evidence>
<reference evidence="5" key="1">
    <citation type="submission" date="2021-01" db="EMBL/GenBank/DDBJ databases">
        <authorList>
            <person name="Lovell J.T."/>
            <person name="Bentley N."/>
            <person name="Bhattarai G."/>
            <person name="Jenkins J.W."/>
            <person name="Sreedasyam A."/>
            <person name="Alarcon Y."/>
            <person name="Bock C."/>
            <person name="Boston L."/>
            <person name="Carlson J."/>
            <person name="Cervantes K."/>
            <person name="Clermont K."/>
            <person name="Krom N."/>
            <person name="Kubenka K."/>
            <person name="Mamidi S."/>
            <person name="Mattison C."/>
            <person name="Monteros M."/>
            <person name="Pisani C."/>
            <person name="Plott C."/>
            <person name="Rajasekar S."/>
            <person name="Rhein H.S."/>
            <person name="Rohla C."/>
            <person name="Song M."/>
            <person name="Hilaire R.S."/>
            <person name="Shu S."/>
            <person name="Wells L."/>
            <person name="Wang X."/>
            <person name="Webber J."/>
            <person name="Heerema R.J."/>
            <person name="Klein P."/>
            <person name="Conner P."/>
            <person name="Grauke L."/>
            <person name="Grimwood J."/>
            <person name="Schmutz J."/>
            <person name="Randall J.J."/>
        </authorList>
    </citation>
    <scope>NUCLEOTIDE SEQUENCE</scope>
    <source>
        <tissue evidence="5">Leaf</tissue>
    </source>
</reference>
<keyword evidence="4" id="KW-0812">Transmembrane</keyword>
<feature type="repeat" description="ARM" evidence="2">
    <location>
        <begin position="385"/>
        <end position="430"/>
    </location>
</feature>
<feature type="transmembrane region" description="Helical" evidence="4">
    <location>
        <begin position="226"/>
        <end position="246"/>
    </location>
</feature>
<accession>A0A922G0X3</accession>
<dbReference type="AlphaFoldDB" id="A0A922G0X3"/>
<evidence type="ECO:0000313" key="6">
    <source>
        <dbReference type="Proteomes" id="UP000811246"/>
    </source>
</evidence>
<protein>
    <recommendedName>
        <fullName evidence="7">ARM repeat superfamily protein</fullName>
    </recommendedName>
</protein>
<evidence type="ECO:0000256" key="4">
    <source>
        <dbReference type="SAM" id="Phobius"/>
    </source>
</evidence>
<feature type="region of interest" description="Disordered" evidence="3">
    <location>
        <begin position="23"/>
        <end position="54"/>
    </location>
</feature>
<dbReference type="SMART" id="SM00185">
    <property type="entry name" value="ARM"/>
    <property type="match status" value="2"/>
</dbReference>
<name>A0A922G0X3_CARIL</name>